<evidence type="ECO:0000313" key="1">
    <source>
        <dbReference type="EMBL" id="KAF9496873.1"/>
    </source>
</evidence>
<name>A0A9P6A174_PLEER</name>
<dbReference type="OrthoDB" id="3515175at2759"/>
<protein>
    <submittedName>
        <fullName evidence="1">Uncharacterized protein</fullName>
    </submittedName>
</protein>
<evidence type="ECO:0000313" key="2">
    <source>
        <dbReference type="Proteomes" id="UP000807025"/>
    </source>
</evidence>
<comment type="caution">
    <text evidence="1">The sequence shown here is derived from an EMBL/GenBank/DDBJ whole genome shotgun (WGS) entry which is preliminary data.</text>
</comment>
<sequence length="528" mass="59566">MGQRHQAFLIAKFPRSYKGHTSYEYQCVAAIHHQWCYATAPARAARRFLDLAKVPTNAELIRFELRHFDENEGIRGRHSPSPYLLYILTLAFSSDLQLGYASSTLFESATMDSFGGGPISSEQYMRSYFDDDFDEPDDLPALLESMQQAPLISFKTLAEAWPYEYKRHYKRKHGSDPADVSRDDSLTDPNGGVPRLTDLIIHPALLRCIADGDLSAIEPFLWMPNKKPAITRVLQELDPFPDLALPIRTNDIIDLSQFSLTSSQVVQFVSQHHSITKLSLAGMELVTIDSVKQLLKISPRTSYLNILDTPVLPSEIAQLLATEPQLFYYVETLLHPAFLTSKWPEPANDLFFTIPHITDGYSVGCPALPYATPAKIVQAVIDFLEFNGTDGAKYHYGSMATVCLSSELRTPGQSWGARAVPIFPIVNNPTRLKGPGWFFVSTRDYYAFCRRPAGIEASLHVTDVRGCMESMTAEGRPPPREEDIEQLEELLAMMKYKTGSIEDITEFEANLEKPYSKRKPSDELEYIW</sequence>
<keyword evidence="2" id="KW-1185">Reference proteome</keyword>
<reference evidence="1" key="1">
    <citation type="submission" date="2020-11" db="EMBL/GenBank/DDBJ databases">
        <authorList>
            <consortium name="DOE Joint Genome Institute"/>
            <person name="Ahrendt S."/>
            <person name="Riley R."/>
            <person name="Andreopoulos W."/>
            <person name="Labutti K."/>
            <person name="Pangilinan J."/>
            <person name="Ruiz-Duenas F.J."/>
            <person name="Barrasa J.M."/>
            <person name="Sanchez-Garcia M."/>
            <person name="Camarero S."/>
            <person name="Miyauchi S."/>
            <person name="Serrano A."/>
            <person name="Linde D."/>
            <person name="Babiker R."/>
            <person name="Drula E."/>
            <person name="Ayuso-Fernandez I."/>
            <person name="Pacheco R."/>
            <person name="Padilla G."/>
            <person name="Ferreira P."/>
            <person name="Barriuso J."/>
            <person name="Kellner H."/>
            <person name="Castanera R."/>
            <person name="Alfaro M."/>
            <person name="Ramirez L."/>
            <person name="Pisabarro A.G."/>
            <person name="Kuo A."/>
            <person name="Tritt A."/>
            <person name="Lipzen A."/>
            <person name="He G."/>
            <person name="Yan M."/>
            <person name="Ng V."/>
            <person name="Cullen D."/>
            <person name="Martin F."/>
            <person name="Rosso M.-N."/>
            <person name="Henrissat B."/>
            <person name="Hibbett D."/>
            <person name="Martinez A.T."/>
            <person name="Grigoriev I.V."/>
        </authorList>
    </citation>
    <scope>NUCLEOTIDE SEQUENCE</scope>
    <source>
        <strain evidence="1">ATCC 90797</strain>
    </source>
</reference>
<dbReference type="AlphaFoldDB" id="A0A9P6A174"/>
<organism evidence="1 2">
    <name type="scientific">Pleurotus eryngii</name>
    <name type="common">Boletus of the steppes</name>
    <dbReference type="NCBI Taxonomy" id="5323"/>
    <lineage>
        <taxon>Eukaryota</taxon>
        <taxon>Fungi</taxon>
        <taxon>Dikarya</taxon>
        <taxon>Basidiomycota</taxon>
        <taxon>Agaricomycotina</taxon>
        <taxon>Agaricomycetes</taxon>
        <taxon>Agaricomycetidae</taxon>
        <taxon>Agaricales</taxon>
        <taxon>Pleurotineae</taxon>
        <taxon>Pleurotaceae</taxon>
        <taxon>Pleurotus</taxon>
    </lineage>
</organism>
<accession>A0A9P6A174</accession>
<proteinExistence type="predicted"/>
<dbReference type="Proteomes" id="UP000807025">
    <property type="component" value="Unassembled WGS sequence"/>
</dbReference>
<dbReference type="EMBL" id="MU154548">
    <property type="protein sequence ID" value="KAF9496873.1"/>
    <property type="molecule type" value="Genomic_DNA"/>
</dbReference>
<gene>
    <name evidence="1" type="ORF">BDN71DRAFT_1495014</name>
</gene>